<dbReference type="SUPFAM" id="SSF51735">
    <property type="entry name" value="NAD(P)-binding Rossmann-fold domains"/>
    <property type="match status" value="1"/>
</dbReference>
<dbReference type="OrthoDB" id="9785372at2"/>
<protein>
    <submittedName>
        <fullName evidence="2">Histidine kinase</fullName>
    </submittedName>
</protein>
<dbReference type="RefSeq" id="WP_105716347.1">
    <property type="nucleotide sequence ID" value="NZ_PVBQ01000005.1"/>
</dbReference>
<keyword evidence="3" id="KW-1185">Reference proteome</keyword>
<dbReference type="Pfam" id="PF13460">
    <property type="entry name" value="NAD_binding_10"/>
    <property type="match status" value="1"/>
</dbReference>
<dbReference type="InterPro" id="IPR036291">
    <property type="entry name" value="NAD(P)-bd_dom_sf"/>
</dbReference>
<dbReference type="PANTHER" id="PTHR43355:SF2">
    <property type="entry name" value="FLAVIN REDUCTASE (NADPH)"/>
    <property type="match status" value="1"/>
</dbReference>
<dbReference type="EMBL" id="PVBQ01000005">
    <property type="protein sequence ID" value="PRD47719.1"/>
    <property type="molecule type" value="Genomic_DNA"/>
</dbReference>
<keyword evidence="2" id="KW-0808">Transferase</keyword>
<reference evidence="2 3" key="1">
    <citation type="submission" date="2018-02" db="EMBL/GenBank/DDBJ databases">
        <title>The draft genome of Sphingobacterium sp. 5JN-11.</title>
        <authorList>
            <person name="Liu L."/>
            <person name="Li L."/>
            <person name="Liang L."/>
            <person name="Zhang X."/>
            <person name="Wang T."/>
        </authorList>
    </citation>
    <scope>NUCLEOTIDE SEQUENCE [LARGE SCALE GENOMIC DNA]</scope>
    <source>
        <strain evidence="2 3">5JN-11</strain>
    </source>
</reference>
<dbReference type="Gene3D" id="3.40.50.720">
    <property type="entry name" value="NAD(P)-binding Rossmann-like Domain"/>
    <property type="match status" value="1"/>
</dbReference>
<sequence length="215" mass="23350">MKVAVIGATGFVGSSIVNELVDRNITVTGIARKGKTPHQSILSYSAVDVNNVEELANLLKGHDVVISAFSPAAASANLQEDFMKGAHAIQEAVRRSGVQRFIIIGGGGSLLTEDGKQVLDTLPQDLPFIPKSKATSAYFEVIKKEKELDWAYFSPALQMNPNVTIGRTGKYRLGTDYPIVDEKGRNILSVEDVAVVIADEIENPKHHRVRFTAGY</sequence>
<accession>A0A2S9J4R4</accession>
<comment type="caution">
    <text evidence="2">The sequence shown here is derived from an EMBL/GenBank/DDBJ whole genome shotgun (WGS) entry which is preliminary data.</text>
</comment>
<feature type="domain" description="NAD(P)-binding" evidence="1">
    <location>
        <begin position="7"/>
        <end position="204"/>
    </location>
</feature>
<evidence type="ECO:0000313" key="2">
    <source>
        <dbReference type="EMBL" id="PRD47719.1"/>
    </source>
</evidence>
<dbReference type="Proteomes" id="UP000239711">
    <property type="component" value="Unassembled WGS sequence"/>
</dbReference>
<dbReference type="InterPro" id="IPR016040">
    <property type="entry name" value="NAD(P)-bd_dom"/>
</dbReference>
<name>A0A2S9J4R4_9SPHI</name>
<dbReference type="GO" id="GO:0016301">
    <property type="term" value="F:kinase activity"/>
    <property type="evidence" value="ECO:0007669"/>
    <property type="project" value="UniProtKB-KW"/>
</dbReference>
<dbReference type="GO" id="GO:0016646">
    <property type="term" value="F:oxidoreductase activity, acting on the CH-NH group of donors, NAD or NADP as acceptor"/>
    <property type="evidence" value="ECO:0007669"/>
    <property type="project" value="TreeGrafter"/>
</dbReference>
<keyword evidence="2" id="KW-0418">Kinase</keyword>
<evidence type="ECO:0000313" key="3">
    <source>
        <dbReference type="Proteomes" id="UP000239711"/>
    </source>
</evidence>
<dbReference type="AlphaFoldDB" id="A0A2S9J4R4"/>
<dbReference type="InterPro" id="IPR051606">
    <property type="entry name" value="Polyketide_Oxido-like"/>
</dbReference>
<evidence type="ECO:0000259" key="1">
    <source>
        <dbReference type="Pfam" id="PF13460"/>
    </source>
</evidence>
<dbReference type="PANTHER" id="PTHR43355">
    <property type="entry name" value="FLAVIN REDUCTASE (NADPH)"/>
    <property type="match status" value="1"/>
</dbReference>
<organism evidence="2 3">
    <name type="scientific">Sphingobacterium haloxyli</name>
    <dbReference type="NCBI Taxonomy" id="2100533"/>
    <lineage>
        <taxon>Bacteria</taxon>
        <taxon>Pseudomonadati</taxon>
        <taxon>Bacteroidota</taxon>
        <taxon>Sphingobacteriia</taxon>
        <taxon>Sphingobacteriales</taxon>
        <taxon>Sphingobacteriaceae</taxon>
        <taxon>Sphingobacterium</taxon>
    </lineage>
</organism>
<proteinExistence type="predicted"/>
<gene>
    <name evidence="2" type="ORF">C5745_07295</name>
</gene>